<dbReference type="Proteomes" id="UP000825890">
    <property type="component" value="Unassembled WGS sequence"/>
</dbReference>
<feature type="region of interest" description="Disordered" evidence="1">
    <location>
        <begin position="167"/>
        <end position="207"/>
    </location>
</feature>
<keyword evidence="3" id="KW-1185">Reference proteome</keyword>
<evidence type="ECO:0000313" key="2">
    <source>
        <dbReference type="EMBL" id="GIZ49625.1"/>
    </source>
</evidence>
<dbReference type="OrthoDB" id="3637461at2759"/>
<organism evidence="2 3">
    <name type="scientific">Cercospora kikuchii</name>
    <dbReference type="NCBI Taxonomy" id="84275"/>
    <lineage>
        <taxon>Eukaryota</taxon>
        <taxon>Fungi</taxon>
        <taxon>Dikarya</taxon>
        <taxon>Ascomycota</taxon>
        <taxon>Pezizomycotina</taxon>
        <taxon>Dothideomycetes</taxon>
        <taxon>Dothideomycetidae</taxon>
        <taxon>Mycosphaerellales</taxon>
        <taxon>Mycosphaerellaceae</taxon>
        <taxon>Cercospora</taxon>
    </lineage>
</organism>
<gene>
    <name evidence="2" type="ORF">CKM354_001265400</name>
</gene>
<proteinExistence type="predicted"/>
<reference evidence="2 3" key="1">
    <citation type="submission" date="2021-01" db="EMBL/GenBank/DDBJ databases">
        <title>Cercospora kikuchii MAFF 305040 whole genome shotgun sequence.</title>
        <authorList>
            <person name="Kashiwa T."/>
            <person name="Suzuki T."/>
        </authorList>
    </citation>
    <scope>NUCLEOTIDE SEQUENCE [LARGE SCALE GENOMIC DNA]</scope>
    <source>
        <strain evidence="2 3">MAFF 305040</strain>
    </source>
</reference>
<name>A0A9P3FMD5_9PEZI</name>
<dbReference type="EMBL" id="BOLY01000009">
    <property type="protein sequence ID" value="GIZ49625.1"/>
    <property type="molecule type" value="Genomic_DNA"/>
</dbReference>
<evidence type="ECO:0000256" key="1">
    <source>
        <dbReference type="SAM" id="MobiDB-lite"/>
    </source>
</evidence>
<protein>
    <submittedName>
        <fullName evidence="2">Uncharacterized protein</fullName>
    </submittedName>
</protein>
<dbReference type="GeneID" id="68298229"/>
<accession>A0A9P3FMD5</accession>
<comment type="caution">
    <text evidence="2">The sequence shown here is derived from an EMBL/GenBank/DDBJ whole genome shotgun (WGS) entry which is preliminary data.</text>
</comment>
<dbReference type="AlphaFoldDB" id="A0A9P3FMD5"/>
<evidence type="ECO:0000313" key="3">
    <source>
        <dbReference type="Proteomes" id="UP000825890"/>
    </source>
</evidence>
<sequence>MPWPFDKEPTEEEVARWRREFEAARSFEDADDEMYAFRPLEQPNAQNAARVVSRTPFSRVAAVQKWEESAGTARPPHQPKHSMPQYYDPVKHDYLHPMNAARGVKPGPSATGARISTGMQHSWSMAAEQRSSVYGFESEDEGLETELTPQKDTVQQLYRPNSLSEYVHQDASGGNGLDIPQQRETGQRGRNGILWKASFGGNFTGGS</sequence>
<dbReference type="RefSeq" id="XP_044664112.1">
    <property type="nucleotide sequence ID" value="XM_044808177.1"/>
</dbReference>